<gene>
    <name evidence="1" type="ORF">METZ01_LOCUS481935</name>
</gene>
<protein>
    <recommendedName>
        <fullName evidence="2">AttH domain-containing protein</fullName>
    </recommendedName>
</protein>
<name>A0A383CA89_9ZZZZ</name>
<evidence type="ECO:0008006" key="2">
    <source>
        <dbReference type="Google" id="ProtNLM"/>
    </source>
</evidence>
<reference evidence="1" key="1">
    <citation type="submission" date="2018-05" db="EMBL/GenBank/DDBJ databases">
        <authorList>
            <person name="Lanie J.A."/>
            <person name="Ng W.-L."/>
            <person name="Kazmierczak K.M."/>
            <person name="Andrzejewski T.M."/>
            <person name="Davidsen T.M."/>
            <person name="Wayne K.J."/>
            <person name="Tettelin H."/>
            <person name="Glass J.I."/>
            <person name="Rusch D."/>
            <person name="Podicherti R."/>
            <person name="Tsui H.-C.T."/>
            <person name="Winkler M.E."/>
        </authorList>
    </citation>
    <scope>NUCLEOTIDE SEQUENCE</scope>
</reference>
<feature type="non-terminal residue" evidence="1">
    <location>
        <position position="1"/>
    </location>
</feature>
<dbReference type="AlphaFoldDB" id="A0A383CA89"/>
<sequence length="202" mass="22857">VGTEFTGTRDRSWGIRNIGDVDSQPNPVAALAQFYWIWVPMNFRDFSLHFFVNEDEQGNPWNENAVLIPKFGGGPEEVMIEREYKQTYLSGTRYAKTANLQLTRPCGRQLSIDLVPKWHFFMKGIGYGHETFRHGGYQGELATHRESYVLDEVGPENIHIQAMCDVTLSSEGQQEHGQGVIEQLVIGPHLPSGFSELLDFAP</sequence>
<proteinExistence type="predicted"/>
<evidence type="ECO:0000313" key="1">
    <source>
        <dbReference type="EMBL" id="SVE29081.1"/>
    </source>
</evidence>
<organism evidence="1">
    <name type="scientific">marine metagenome</name>
    <dbReference type="NCBI Taxonomy" id="408172"/>
    <lineage>
        <taxon>unclassified sequences</taxon>
        <taxon>metagenomes</taxon>
        <taxon>ecological metagenomes</taxon>
    </lineage>
</organism>
<dbReference type="EMBL" id="UINC01207122">
    <property type="protein sequence ID" value="SVE29081.1"/>
    <property type="molecule type" value="Genomic_DNA"/>
</dbReference>
<accession>A0A383CA89</accession>